<keyword evidence="4" id="KW-1185">Reference proteome</keyword>
<comment type="caution">
    <text evidence="3">The sequence shown here is derived from an EMBL/GenBank/DDBJ whole genome shotgun (WGS) entry which is preliminary data.</text>
</comment>
<dbReference type="OrthoDB" id="9804333at2"/>
<dbReference type="GO" id="GO:0004534">
    <property type="term" value="F:5'-3' RNA exonuclease activity"/>
    <property type="evidence" value="ECO:0007669"/>
    <property type="project" value="TreeGrafter"/>
</dbReference>
<dbReference type="SUPFAM" id="SSF89550">
    <property type="entry name" value="PHP domain-like"/>
    <property type="match status" value="1"/>
</dbReference>
<name>A0A4R4N595_9ACTN</name>
<dbReference type="InterPro" id="IPR003141">
    <property type="entry name" value="Pol/His_phosphatase_N"/>
</dbReference>
<reference evidence="3 4" key="1">
    <citation type="submission" date="2019-02" db="EMBL/GenBank/DDBJ databases">
        <title>Draft genome sequences of novel Actinobacteria.</title>
        <authorList>
            <person name="Sahin N."/>
            <person name="Ay H."/>
            <person name="Saygin H."/>
        </authorList>
    </citation>
    <scope>NUCLEOTIDE SEQUENCE [LARGE SCALE GENOMIC DNA]</scope>
    <source>
        <strain evidence="3 4">KC201</strain>
    </source>
</reference>
<feature type="domain" description="Polymerase/histidinol phosphatase N-terminal" evidence="2">
    <location>
        <begin position="153"/>
        <end position="241"/>
    </location>
</feature>
<evidence type="ECO:0000313" key="4">
    <source>
        <dbReference type="Proteomes" id="UP000295157"/>
    </source>
</evidence>
<dbReference type="Gene3D" id="3.20.20.140">
    <property type="entry name" value="Metal-dependent hydrolases"/>
    <property type="match status" value="1"/>
</dbReference>
<evidence type="ECO:0000256" key="1">
    <source>
        <dbReference type="SAM" id="MobiDB-lite"/>
    </source>
</evidence>
<dbReference type="EMBL" id="SMJZ01000144">
    <property type="protein sequence ID" value="TDC02007.1"/>
    <property type="molecule type" value="Genomic_DNA"/>
</dbReference>
<dbReference type="InterPro" id="IPR052018">
    <property type="entry name" value="PHP_domain"/>
</dbReference>
<proteinExistence type="predicted"/>
<dbReference type="AlphaFoldDB" id="A0A4R4N595"/>
<dbReference type="RefSeq" id="WP_132337491.1">
    <property type="nucleotide sequence ID" value="NZ_SMJZ01000144.1"/>
</dbReference>
<dbReference type="GO" id="GO:0035312">
    <property type="term" value="F:5'-3' DNA exonuclease activity"/>
    <property type="evidence" value="ECO:0007669"/>
    <property type="project" value="TreeGrafter"/>
</dbReference>
<dbReference type="InterPro" id="IPR016195">
    <property type="entry name" value="Pol/histidinol_Pase-like"/>
</dbReference>
<dbReference type="NCBIfam" id="NF038032">
    <property type="entry name" value="CehA_McbA_metalo"/>
    <property type="match status" value="1"/>
</dbReference>
<dbReference type="Proteomes" id="UP000295157">
    <property type="component" value="Unassembled WGS sequence"/>
</dbReference>
<dbReference type="SMART" id="SM00481">
    <property type="entry name" value="POLIIIAc"/>
    <property type="match status" value="1"/>
</dbReference>
<protein>
    <recommendedName>
        <fullName evidence="2">Polymerase/histidinol phosphatase N-terminal domain-containing protein</fullName>
    </recommendedName>
</protein>
<sequence length="496" mass="53528">MIGRTELLSVANTLPEPAFDLHYLHYPLDVPGGVAELELVLEYDKIVDVVQIYAVLLEPDGTFRGHVQCPGGPGPRRLVIRVGTDGAGPGCVAGPVPAGRWTVRLDLDRHKAAAPYTLTVHATTGLAGGEATLPAGREARRREPIGGTGWYRGELHSHSTHSDGRRPVADLVRAAKKAGLDFLAVTDHFTAAHWPDLDDHHPHHSDDRAGHDRAGHDRDGRDGHGRDGIVLLHSMELTSHRGHANLHGLTRWVDTYVDRPGHTMVDVAADVHEQGGLVCVNHAFSGDQAWRRFDTPWDAVDLIEIAHLQQGANNDAQIGLWDRLLTSGHRVIGVAGSDCHDPSGPEQALGQVVTVVHADEGSERGVVDGLRRGRVYVWRGADIDMQVNGAPMGGTATAAGGRVQVDVDVRADEPVVVFVLRDGLLINVVPAADKPGAWQRITVEDRLRAGPDLGACYRAEVHADPGRNDPQFWASSLRDHSSLRAAGNPVWVRPDG</sequence>
<organism evidence="3 4">
    <name type="scientific">Nonomuraea longispora</name>
    <dbReference type="NCBI Taxonomy" id="1848320"/>
    <lineage>
        <taxon>Bacteria</taxon>
        <taxon>Bacillati</taxon>
        <taxon>Actinomycetota</taxon>
        <taxon>Actinomycetes</taxon>
        <taxon>Streptosporangiales</taxon>
        <taxon>Streptosporangiaceae</taxon>
        <taxon>Nonomuraea</taxon>
    </lineage>
</organism>
<evidence type="ECO:0000313" key="3">
    <source>
        <dbReference type="EMBL" id="TDC02007.1"/>
    </source>
</evidence>
<dbReference type="PANTHER" id="PTHR42924">
    <property type="entry name" value="EXONUCLEASE"/>
    <property type="match status" value="1"/>
</dbReference>
<dbReference type="PANTHER" id="PTHR42924:SF3">
    <property type="entry name" value="POLYMERASE_HISTIDINOL PHOSPHATASE N-TERMINAL DOMAIN-CONTAINING PROTEIN"/>
    <property type="match status" value="1"/>
</dbReference>
<feature type="region of interest" description="Disordered" evidence="1">
    <location>
        <begin position="200"/>
        <end position="225"/>
    </location>
</feature>
<accession>A0A4R4N595</accession>
<feature type="region of interest" description="Disordered" evidence="1">
    <location>
        <begin position="138"/>
        <end position="167"/>
    </location>
</feature>
<feature type="compositionally biased region" description="Basic and acidic residues" evidence="1">
    <location>
        <begin position="153"/>
        <end position="167"/>
    </location>
</feature>
<evidence type="ECO:0000259" key="2">
    <source>
        <dbReference type="SMART" id="SM00481"/>
    </source>
</evidence>
<gene>
    <name evidence="3" type="ORF">E1267_30410</name>
</gene>